<comment type="caution">
    <text evidence="2">The sequence shown here is derived from an EMBL/GenBank/DDBJ whole genome shotgun (WGS) entry which is preliminary data.</text>
</comment>
<dbReference type="PRINTS" id="PR00724">
    <property type="entry name" value="CRBOXYPTASEC"/>
</dbReference>
<dbReference type="OrthoDB" id="443318at2759"/>
<dbReference type="GO" id="GO:0005773">
    <property type="term" value="C:vacuole"/>
    <property type="evidence" value="ECO:0007669"/>
    <property type="project" value="TreeGrafter"/>
</dbReference>
<dbReference type="AlphaFoldDB" id="A0A9Q1Q8L6"/>
<comment type="similarity">
    <text evidence="1">Belongs to the peptidase S10 family.</text>
</comment>
<dbReference type="PANTHER" id="PTHR11802">
    <property type="entry name" value="SERINE PROTEASE FAMILY S10 SERINE CARBOXYPEPTIDASE"/>
    <property type="match status" value="1"/>
</dbReference>
<proteinExistence type="inferred from homology"/>
<dbReference type="PANTHER" id="PTHR11802:SF15">
    <property type="entry name" value="SERINE CARBOXYPEPTIDASE-LIKE 32"/>
    <property type="match status" value="1"/>
</dbReference>
<gene>
    <name evidence="2" type="ORF">Cgig2_012697</name>
</gene>
<dbReference type="InterPro" id="IPR001563">
    <property type="entry name" value="Peptidase_S10"/>
</dbReference>
<dbReference type="SUPFAM" id="SSF53474">
    <property type="entry name" value="alpha/beta-Hydrolases"/>
    <property type="match status" value="1"/>
</dbReference>
<evidence type="ECO:0000313" key="3">
    <source>
        <dbReference type="Proteomes" id="UP001153076"/>
    </source>
</evidence>
<dbReference type="GO" id="GO:0006508">
    <property type="term" value="P:proteolysis"/>
    <property type="evidence" value="ECO:0007669"/>
    <property type="project" value="InterPro"/>
</dbReference>
<reference evidence="2" key="1">
    <citation type="submission" date="2022-04" db="EMBL/GenBank/DDBJ databases">
        <title>Carnegiea gigantea Genome sequencing and assembly v2.</title>
        <authorList>
            <person name="Copetti D."/>
            <person name="Sanderson M.J."/>
            <person name="Burquez A."/>
            <person name="Wojciechowski M.F."/>
        </authorList>
    </citation>
    <scope>NUCLEOTIDE SEQUENCE</scope>
    <source>
        <strain evidence="2">SGP5-SGP5p</strain>
        <tissue evidence="2">Aerial part</tissue>
    </source>
</reference>
<dbReference type="InterPro" id="IPR029058">
    <property type="entry name" value="AB_hydrolase_fold"/>
</dbReference>
<name>A0A9Q1Q8L6_9CARY</name>
<accession>A0A9Q1Q8L6</accession>
<dbReference type="Gene3D" id="3.40.50.11320">
    <property type="match status" value="1"/>
</dbReference>
<keyword evidence="3" id="KW-1185">Reference proteome</keyword>
<dbReference type="Pfam" id="PF00450">
    <property type="entry name" value="Peptidase_S10"/>
    <property type="match status" value="2"/>
</dbReference>
<dbReference type="Gene3D" id="3.40.50.1820">
    <property type="entry name" value="alpha/beta hydrolase"/>
    <property type="match status" value="1"/>
</dbReference>
<dbReference type="Proteomes" id="UP001153076">
    <property type="component" value="Unassembled WGS sequence"/>
</dbReference>
<sequence length="295" mass="33535">MGRGYGRKKIVKRLSSAARDGLGCSSVGYGATQEIGPFLGDSNDRELKFNPFSWNKEVKMLFLESPVGVGFSYTNSSSDFDNIGDEFTATDAYEFLQNWFLKYPTYQGRAFYIARESYAATMPRAILTVPKALTRCYDSTRRLTYTACTLLFACQTLLDNPCIYFMLNLLLIKMLLGLNNGDTNGRVPVLSTRYSLNALGLPITKPWRPWYHEKKVNGWYQEYKGLIFATFRGAGHIVPIFTPSNSLALFPYFLQGPSHLLVERDKESYTLIDPPIYSTPSVERVFFLKVYNSFD</sequence>
<evidence type="ECO:0000256" key="1">
    <source>
        <dbReference type="ARBA" id="ARBA00009431"/>
    </source>
</evidence>
<protein>
    <submittedName>
        <fullName evidence="2">Uncharacterized protein</fullName>
    </submittedName>
</protein>
<dbReference type="GO" id="GO:0004185">
    <property type="term" value="F:serine-type carboxypeptidase activity"/>
    <property type="evidence" value="ECO:0007669"/>
    <property type="project" value="InterPro"/>
</dbReference>
<evidence type="ECO:0000313" key="2">
    <source>
        <dbReference type="EMBL" id="KAJ8432479.1"/>
    </source>
</evidence>
<organism evidence="2 3">
    <name type="scientific">Carnegiea gigantea</name>
    <dbReference type="NCBI Taxonomy" id="171969"/>
    <lineage>
        <taxon>Eukaryota</taxon>
        <taxon>Viridiplantae</taxon>
        <taxon>Streptophyta</taxon>
        <taxon>Embryophyta</taxon>
        <taxon>Tracheophyta</taxon>
        <taxon>Spermatophyta</taxon>
        <taxon>Magnoliopsida</taxon>
        <taxon>eudicotyledons</taxon>
        <taxon>Gunneridae</taxon>
        <taxon>Pentapetalae</taxon>
        <taxon>Caryophyllales</taxon>
        <taxon>Cactineae</taxon>
        <taxon>Cactaceae</taxon>
        <taxon>Cactoideae</taxon>
        <taxon>Echinocereeae</taxon>
        <taxon>Carnegiea</taxon>
    </lineage>
</organism>
<dbReference type="EMBL" id="JAKOGI010000603">
    <property type="protein sequence ID" value="KAJ8432479.1"/>
    <property type="molecule type" value="Genomic_DNA"/>
</dbReference>